<dbReference type="SUPFAM" id="SSF81345">
    <property type="entry name" value="ABC transporter involved in vitamin B12 uptake, BtuC"/>
    <property type="match status" value="2"/>
</dbReference>
<comment type="subcellular location">
    <subcellularLocation>
        <location evidence="1">Cell membrane</location>
        <topology evidence="1">Multi-pass membrane protein</topology>
    </subcellularLocation>
</comment>
<dbReference type="AlphaFoldDB" id="A0A7Y9W8C0"/>
<evidence type="ECO:0000256" key="2">
    <source>
        <dbReference type="ARBA" id="ARBA00007935"/>
    </source>
</evidence>
<feature type="transmembrane region" description="Helical" evidence="8">
    <location>
        <begin position="672"/>
        <end position="689"/>
    </location>
</feature>
<feature type="transmembrane region" description="Helical" evidence="8">
    <location>
        <begin position="262"/>
        <end position="293"/>
    </location>
</feature>
<protein>
    <submittedName>
        <fullName evidence="9">Iron complex transport system permease protein</fullName>
    </submittedName>
</protein>
<name>A0A7Y9W8C0_9BURK</name>
<feature type="transmembrane region" description="Helical" evidence="8">
    <location>
        <begin position="550"/>
        <end position="578"/>
    </location>
</feature>
<dbReference type="InterPro" id="IPR037294">
    <property type="entry name" value="ABC_BtuC-like"/>
</dbReference>
<dbReference type="InterPro" id="IPR000522">
    <property type="entry name" value="ABC_transptr_permease_BtuC"/>
</dbReference>
<organism evidence="9 10">
    <name type="scientific">Paraburkholderia bryophila</name>
    <dbReference type="NCBI Taxonomy" id="420952"/>
    <lineage>
        <taxon>Bacteria</taxon>
        <taxon>Pseudomonadati</taxon>
        <taxon>Pseudomonadota</taxon>
        <taxon>Betaproteobacteria</taxon>
        <taxon>Burkholderiales</taxon>
        <taxon>Burkholderiaceae</taxon>
        <taxon>Paraburkholderia</taxon>
    </lineage>
</organism>
<keyword evidence="5 8" id="KW-0812">Transmembrane</keyword>
<dbReference type="GO" id="GO:0033214">
    <property type="term" value="P:siderophore-iron import into cell"/>
    <property type="evidence" value="ECO:0007669"/>
    <property type="project" value="TreeGrafter"/>
</dbReference>
<evidence type="ECO:0000256" key="3">
    <source>
        <dbReference type="ARBA" id="ARBA00022448"/>
    </source>
</evidence>
<evidence type="ECO:0000313" key="10">
    <source>
        <dbReference type="Proteomes" id="UP000572540"/>
    </source>
</evidence>
<dbReference type="GO" id="GO:0005886">
    <property type="term" value="C:plasma membrane"/>
    <property type="evidence" value="ECO:0007669"/>
    <property type="project" value="UniProtKB-SubCell"/>
</dbReference>
<feature type="transmembrane region" description="Helical" evidence="8">
    <location>
        <begin position="171"/>
        <end position="194"/>
    </location>
</feature>
<feature type="transmembrane region" description="Helical" evidence="8">
    <location>
        <begin position="89"/>
        <end position="110"/>
    </location>
</feature>
<evidence type="ECO:0000256" key="6">
    <source>
        <dbReference type="ARBA" id="ARBA00022989"/>
    </source>
</evidence>
<keyword evidence="4" id="KW-1003">Cell membrane</keyword>
<feature type="transmembrane region" description="Helical" evidence="8">
    <location>
        <begin position="421"/>
        <end position="444"/>
    </location>
</feature>
<feature type="transmembrane region" description="Helical" evidence="8">
    <location>
        <begin position="122"/>
        <end position="140"/>
    </location>
</feature>
<feature type="transmembrane region" description="Helical" evidence="8">
    <location>
        <begin position="336"/>
        <end position="355"/>
    </location>
</feature>
<dbReference type="NCBIfam" id="NF007866">
    <property type="entry name" value="PRK10577.1-2"/>
    <property type="match status" value="1"/>
</dbReference>
<gene>
    <name evidence="9" type="ORF">GGD41_003115</name>
</gene>
<dbReference type="RefSeq" id="WP_218905276.1">
    <property type="nucleotide sequence ID" value="NZ_JACCAU010000001.1"/>
</dbReference>
<dbReference type="PANTHER" id="PTHR30472">
    <property type="entry name" value="FERRIC ENTEROBACTIN TRANSPORT SYSTEM PERMEASE PROTEIN"/>
    <property type="match status" value="1"/>
</dbReference>
<evidence type="ECO:0000256" key="5">
    <source>
        <dbReference type="ARBA" id="ARBA00022692"/>
    </source>
</evidence>
<feature type="transmembrane region" description="Helical" evidence="8">
    <location>
        <begin position="456"/>
        <end position="475"/>
    </location>
</feature>
<feature type="transmembrane region" description="Helical" evidence="8">
    <location>
        <begin position="383"/>
        <end position="401"/>
    </location>
</feature>
<evidence type="ECO:0000256" key="1">
    <source>
        <dbReference type="ARBA" id="ARBA00004651"/>
    </source>
</evidence>
<feature type="transmembrane region" description="Helical" evidence="8">
    <location>
        <begin position="42"/>
        <end position="68"/>
    </location>
</feature>
<feature type="transmembrane region" description="Helical" evidence="8">
    <location>
        <begin position="147"/>
        <end position="165"/>
    </location>
</feature>
<evidence type="ECO:0000256" key="4">
    <source>
        <dbReference type="ARBA" id="ARBA00022475"/>
    </source>
</evidence>
<keyword evidence="7 8" id="KW-0472">Membrane</keyword>
<evidence type="ECO:0000313" key="9">
    <source>
        <dbReference type="EMBL" id="NYH15887.1"/>
    </source>
</evidence>
<comment type="caution">
    <text evidence="9">The sequence shown here is derived from an EMBL/GenBank/DDBJ whole genome shotgun (WGS) entry which is preliminary data.</text>
</comment>
<reference evidence="9 10" key="1">
    <citation type="submission" date="2020-07" db="EMBL/GenBank/DDBJ databases">
        <title>Exploring microbial biodiversity for novel pathways involved in the catabolism of aromatic compounds derived from lignin.</title>
        <authorList>
            <person name="Elkins J."/>
        </authorList>
    </citation>
    <scope>NUCLEOTIDE SEQUENCE [LARGE SCALE GENOMIC DNA]</scope>
    <source>
        <strain evidence="9 10">H2C3B</strain>
    </source>
</reference>
<dbReference type="CDD" id="cd06550">
    <property type="entry name" value="TM_ABC_iron-siderophores_like"/>
    <property type="match status" value="2"/>
</dbReference>
<feature type="transmembrane region" description="Helical" evidence="8">
    <location>
        <begin position="481"/>
        <end position="500"/>
    </location>
</feature>
<proteinExistence type="inferred from homology"/>
<dbReference type="Proteomes" id="UP000572540">
    <property type="component" value="Unassembled WGS sequence"/>
</dbReference>
<dbReference type="Gene3D" id="1.10.3470.10">
    <property type="entry name" value="ABC transporter involved in vitamin B12 uptake, BtuC"/>
    <property type="match status" value="2"/>
</dbReference>
<dbReference type="EMBL" id="JACCAU010000001">
    <property type="protein sequence ID" value="NYH15887.1"/>
    <property type="molecule type" value="Genomic_DNA"/>
</dbReference>
<keyword evidence="3" id="KW-0813">Transport</keyword>
<evidence type="ECO:0000256" key="7">
    <source>
        <dbReference type="ARBA" id="ARBA00023136"/>
    </source>
</evidence>
<feature type="transmembrane region" description="Helical" evidence="8">
    <location>
        <begin position="512"/>
        <end position="530"/>
    </location>
</feature>
<accession>A0A7Y9W8C0</accession>
<evidence type="ECO:0000256" key="8">
    <source>
        <dbReference type="SAM" id="Phobius"/>
    </source>
</evidence>
<dbReference type="Pfam" id="PF01032">
    <property type="entry name" value="FecCD"/>
    <property type="match status" value="2"/>
</dbReference>
<feature type="transmembrane region" description="Helical" evidence="8">
    <location>
        <begin position="643"/>
        <end position="660"/>
    </location>
</feature>
<dbReference type="GO" id="GO:0022857">
    <property type="term" value="F:transmembrane transporter activity"/>
    <property type="evidence" value="ECO:0007669"/>
    <property type="project" value="InterPro"/>
</dbReference>
<comment type="similarity">
    <text evidence="2">Belongs to the binding-protein-dependent transport system permease family. FecCD subfamily.</text>
</comment>
<keyword evidence="6 8" id="KW-1133">Transmembrane helix</keyword>
<sequence length="700" mass="72498">MSSKHMPSSSRKSAPADTAQATVREAAAAAAPRNLLVPVTSLVALAALALTLWVMQAQLGGASLWTALIAPQPGNLHQMILHESALPRLAITLICGAALALAGAISQQVLRNPLAEPMTLGIFPGAYLALGVAAIWAPAWLAHQRELIALVGGGLAMLLVFALAWRQRLASLSVILSGMIVSLYCGSLSLALAISHFQLLTGLMIWGGGALDQQGWHASIALLGRLVVACGAIYLMRRPLALFEAGESTAQGLGVSLMRTRFAALGLAVALTACVVAAVGVIGFIGLAAPTLARLAGARRLQQRLIWAPLLGAALLWLTDEIVQAIAVSGVFGSQLIPTGTVTSLIGAPMLLWLLRQLKSRPDLRADARDNTAFFRHDRPVRLIVGLVALTALAVAGSMLVRRGLDGWGLVSASQFTALAFWHVPHTAAAVAAGIMLGIAGVLVQRMTGNPIASPDLIGVSSGGALGIVAAVFLMAAPGPIGLFVSCLAGSIGTLLFLVWFGHRGRYAPERLLLIGVAIGALFQAVSGTVTASGDPRAALLLNFVVGSTYYVQPIVAAIAVVIALIGLGVAPLLANWLELLSLGEDTSRSLGVHIDVARLATLLLAALLTATSTLLVGPLSFVGLMAPHIARSLGVCRARHQLLAAAAIGALLMVLAQWSGNLLMFPNEMPAGLMAALIGGPYLLWSLLKRRRAPATVDG</sequence>
<dbReference type="PANTHER" id="PTHR30472:SF37">
    <property type="entry name" value="FE(3+) DICITRATE TRANSPORT SYSTEM PERMEASE PROTEIN FECD-RELATED"/>
    <property type="match status" value="1"/>
</dbReference>
<feature type="transmembrane region" description="Helical" evidence="8">
    <location>
        <begin position="215"/>
        <end position="236"/>
    </location>
</feature>